<proteinExistence type="inferred from homology"/>
<accession>A0A8E2JE14</accession>
<dbReference type="InterPro" id="IPR019190">
    <property type="entry name" value="EXOV"/>
</dbReference>
<evidence type="ECO:0000313" key="8">
    <source>
        <dbReference type="Proteomes" id="UP000250266"/>
    </source>
</evidence>
<keyword evidence="4" id="KW-0408">Iron</keyword>
<comment type="similarity">
    <text evidence="2">Belongs to the EXO5 family.</text>
</comment>
<keyword evidence="5" id="KW-0540">Nuclease</keyword>
<dbReference type="GO" id="GO:0051539">
    <property type="term" value="F:4 iron, 4 sulfur cluster binding"/>
    <property type="evidence" value="ECO:0007669"/>
    <property type="project" value="UniProtKB-KW"/>
</dbReference>
<keyword evidence="8" id="KW-1185">Reference proteome</keyword>
<reference evidence="7 8" key="1">
    <citation type="journal article" date="2016" name="Nat. Commun.">
        <title>Ectomycorrhizal ecology is imprinted in the genome of the dominant symbiotic fungus Cenococcum geophilum.</title>
        <authorList>
            <consortium name="DOE Joint Genome Institute"/>
            <person name="Peter M."/>
            <person name="Kohler A."/>
            <person name="Ohm R.A."/>
            <person name="Kuo A."/>
            <person name="Krutzmann J."/>
            <person name="Morin E."/>
            <person name="Arend M."/>
            <person name="Barry K.W."/>
            <person name="Binder M."/>
            <person name="Choi C."/>
            <person name="Clum A."/>
            <person name="Copeland A."/>
            <person name="Grisel N."/>
            <person name="Haridas S."/>
            <person name="Kipfer T."/>
            <person name="LaButti K."/>
            <person name="Lindquist E."/>
            <person name="Lipzen A."/>
            <person name="Maire R."/>
            <person name="Meier B."/>
            <person name="Mihaltcheva S."/>
            <person name="Molinier V."/>
            <person name="Murat C."/>
            <person name="Poggeler S."/>
            <person name="Quandt C.A."/>
            <person name="Sperisen C."/>
            <person name="Tritt A."/>
            <person name="Tisserant E."/>
            <person name="Crous P.W."/>
            <person name="Henrissat B."/>
            <person name="Nehls U."/>
            <person name="Egli S."/>
            <person name="Spatafora J.W."/>
            <person name="Grigoriev I.V."/>
            <person name="Martin F.M."/>
        </authorList>
    </citation>
    <scope>NUCLEOTIDE SEQUENCE [LARGE SCALE GENOMIC DNA]</scope>
    <source>
        <strain evidence="7 8">CBS 459.81</strain>
    </source>
</reference>
<keyword evidence="4" id="KW-0411">Iron-sulfur</keyword>
<sequence length="525" mass="59586">MDIPAGPKLIKDVHSDYGSDFDTDGENLISDLVAELEARARKPLVLESIEDDTGTAPTSALLVPKNRCENTTIQVVEDDDLEVYLRRRALRSPSVEVEYNEHSRTSWRVARDDPNERPSVLVEPDSNPIVKDTRSPLQRFRTKPMKPLSVTDLVSPAWCELQYWYNLTKFGGKRATPAMRQGSSVHRALEEQVHEMVEVQVKTKEDMWGLKIWNIIQGLRTLRATGMTRELEIWGVIDGQVVNGIIDEISYICPDPEFEEEIELRKAEEDDRAKLKLPPNQTSMKRFLKGKAPAEPESGPWLGEVHPVRKVYITDVKTRRSKYPPQGASLRPTLMQLMLYRFLLDSLATNAVPADIIFLRYNLKPLEPFTSAFIADIGALDFNFREESPSSDSHMFNSTQASVHELESYNNLSAIWNLMISEFAQAIPGSSALSDVLQAEFRLSGTGEIIGSKIFSYDITELQKYLADEMSWWKGEREARGVDIEEAFKCRICEFSEECTWRKGKVEEASEKHKLRAAARAKSAV</sequence>
<dbReference type="EMBL" id="KV745017">
    <property type="protein sequence ID" value="OCK79205.1"/>
    <property type="molecule type" value="Genomic_DNA"/>
</dbReference>
<organism evidence="7 8">
    <name type="scientific">Lepidopterella palustris CBS 459.81</name>
    <dbReference type="NCBI Taxonomy" id="1314670"/>
    <lineage>
        <taxon>Eukaryota</taxon>
        <taxon>Fungi</taxon>
        <taxon>Dikarya</taxon>
        <taxon>Ascomycota</taxon>
        <taxon>Pezizomycotina</taxon>
        <taxon>Dothideomycetes</taxon>
        <taxon>Pleosporomycetidae</taxon>
        <taxon>Mytilinidiales</taxon>
        <taxon>Argynnaceae</taxon>
        <taxon>Lepidopterella</taxon>
    </lineage>
</organism>
<dbReference type="Pfam" id="PF09810">
    <property type="entry name" value="Exo5"/>
    <property type="match status" value="1"/>
</dbReference>
<dbReference type="Proteomes" id="UP000250266">
    <property type="component" value="Unassembled WGS sequence"/>
</dbReference>
<comment type="subunit">
    <text evidence="3">Monomer.</text>
</comment>
<evidence type="ECO:0008006" key="9">
    <source>
        <dbReference type="Google" id="ProtNLM"/>
    </source>
</evidence>
<keyword evidence="6" id="KW-0269">Exonuclease</keyword>
<evidence type="ECO:0000256" key="2">
    <source>
        <dbReference type="ARBA" id="ARBA00009797"/>
    </source>
</evidence>
<dbReference type="GO" id="GO:0036297">
    <property type="term" value="P:interstrand cross-link repair"/>
    <property type="evidence" value="ECO:0007669"/>
    <property type="project" value="TreeGrafter"/>
</dbReference>
<evidence type="ECO:0000256" key="6">
    <source>
        <dbReference type="ARBA" id="ARBA00022839"/>
    </source>
</evidence>
<dbReference type="AlphaFoldDB" id="A0A8E2JE14"/>
<name>A0A8E2JE14_9PEZI</name>
<keyword evidence="4" id="KW-0479">Metal-binding</keyword>
<keyword evidence="4" id="KW-0004">4Fe-4S</keyword>
<comment type="cofactor">
    <cofactor evidence="1">
        <name>[4Fe-4S] cluster</name>
        <dbReference type="ChEBI" id="CHEBI:49883"/>
    </cofactor>
</comment>
<protein>
    <recommendedName>
        <fullName evidence="9">Exonuclease V</fullName>
    </recommendedName>
</protein>
<dbReference type="PANTHER" id="PTHR14464">
    <property type="entry name" value="EXONUCLEASE V"/>
    <property type="match status" value="1"/>
</dbReference>
<dbReference type="GO" id="GO:0005634">
    <property type="term" value="C:nucleus"/>
    <property type="evidence" value="ECO:0007669"/>
    <property type="project" value="TreeGrafter"/>
</dbReference>
<evidence type="ECO:0000256" key="1">
    <source>
        <dbReference type="ARBA" id="ARBA00001966"/>
    </source>
</evidence>
<evidence type="ECO:0000256" key="4">
    <source>
        <dbReference type="ARBA" id="ARBA00022485"/>
    </source>
</evidence>
<dbReference type="GO" id="GO:0045145">
    <property type="term" value="F:single-stranded DNA 5'-3' DNA exonuclease activity"/>
    <property type="evidence" value="ECO:0007669"/>
    <property type="project" value="InterPro"/>
</dbReference>
<dbReference type="PANTHER" id="PTHR14464:SF4">
    <property type="entry name" value="EXONUCLEASE V"/>
    <property type="match status" value="1"/>
</dbReference>
<dbReference type="GO" id="GO:0005739">
    <property type="term" value="C:mitochondrion"/>
    <property type="evidence" value="ECO:0007669"/>
    <property type="project" value="TreeGrafter"/>
</dbReference>
<evidence type="ECO:0000313" key="7">
    <source>
        <dbReference type="EMBL" id="OCK79205.1"/>
    </source>
</evidence>
<keyword evidence="6" id="KW-0378">Hydrolase</keyword>
<gene>
    <name evidence="7" type="ORF">K432DRAFT_355355</name>
</gene>
<dbReference type="OrthoDB" id="354769at2759"/>
<evidence type="ECO:0000256" key="5">
    <source>
        <dbReference type="ARBA" id="ARBA00022722"/>
    </source>
</evidence>
<evidence type="ECO:0000256" key="3">
    <source>
        <dbReference type="ARBA" id="ARBA00011245"/>
    </source>
</evidence>